<accession>A0A5J4X1S5</accession>
<feature type="region of interest" description="Disordered" evidence="1">
    <location>
        <begin position="21"/>
        <end position="45"/>
    </location>
</feature>
<reference evidence="2 3" key="1">
    <citation type="submission" date="2019-03" db="EMBL/GenBank/DDBJ databases">
        <title>Single cell metagenomics reveals metabolic interactions within the superorganism composed of flagellate Streblomastix strix and complex community of Bacteroidetes bacteria on its surface.</title>
        <authorList>
            <person name="Treitli S.C."/>
            <person name="Kolisko M."/>
            <person name="Husnik F."/>
            <person name="Keeling P."/>
            <person name="Hampl V."/>
        </authorList>
    </citation>
    <scope>NUCLEOTIDE SEQUENCE [LARGE SCALE GENOMIC DNA]</scope>
    <source>
        <strain evidence="2">ST1C</strain>
    </source>
</reference>
<evidence type="ECO:0000256" key="1">
    <source>
        <dbReference type="SAM" id="MobiDB-lite"/>
    </source>
</evidence>
<dbReference type="EMBL" id="SNRW01000519">
    <property type="protein sequence ID" value="KAA6400692.1"/>
    <property type="molecule type" value="Genomic_DNA"/>
</dbReference>
<sequence>MYETEWYNSGDMIPDQVTPASDAIPSNSIVNGSAGTSNEYTRGDNQHPLQFSTVLPAKDTANGEAGVATTYARTDHIYHVNLSNDVPLKDTGNGTAGASNVYASAIHQHPLNIDPTTANVPLINATAAANGTTTKFIKTGGLATEILCANGDTTTIDSKLSRTYSSVAGGYIRLCVFPIGTSTGAPYIQFQVQCNTNAMQTIDLVPYYTVNGIIDLFGNIIAPQYVQANYNIYYGVDQLIHTHTGSYSSAVYTAWIHMMTGSGSVTVSVSNQSPYMTNRITEILTQDIVSSISGSQTQIPISYNLGNGGIQKISVNSTMHESKKPIVELRIRISRSTISDYSGIYPGCGPNSTTGTMSGQWSILNTNAGEFRIGVGEQLFNDNQGLKISADGNTLTFNGRVL</sequence>
<organism evidence="2 3">
    <name type="scientific">Streblomastix strix</name>
    <dbReference type="NCBI Taxonomy" id="222440"/>
    <lineage>
        <taxon>Eukaryota</taxon>
        <taxon>Metamonada</taxon>
        <taxon>Preaxostyla</taxon>
        <taxon>Oxymonadida</taxon>
        <taxon>Streblomastigidae</taxon>
        <taxon>Streblomastix</taxon>
    </lineage>
</organism>
<dbReference type="Proteomes" id="UP000324800">
    <property type="component" value="Unassembled WGS sequence"/>
</dbReference>
<gene>
    <name evidence="2" type="ORF">EZS28_003779</name>
</gene>
<proteinExistence type="predicted"/>
<feature type="compositionally biased region" description="Polar residues" evidence="1">
    <location>
        <begin position="24"/>
        <end position="40"/>
    </location>
</feature>
<evidence type="ECO:0000313" key="3">
    <source>
        <dbReference type="Proteomes" id="UP000324800"/>
    </source>
</evidence>
<protein>
    <submittedName>
        <fullName evidence="2">Uncharacterized protein</fullName>
    </submittedName>
</protein>
<evidence type="ECO:0000313" key="2">
    <source>
        <dbReference type="EMBL" id="KAA6400692.1"/>
    </source>
</evidence>
<name>A0A5J4X1S5_9EUKA</name>
<comment type="caution">
    <text evidence="2">The sequence shown here is derived from an EMBL/GenBank/DDBJ whole genome shotgun (WGS) entry which is preliminary data.</text>
</comment>
<dbReference type="AlphaFoldDB" id="A0A5J4X1S5"/>